<feature type="binding site" evidence="6">
    <location>
        <position position="145"/>
    </location>
    <ligand>
        <name>Fe cation</name>
        <dbReference type="ChEBI" id="CHEBI:24875"/>
    </ligand>
</feature>
<dbReference type="Pfam" id="PF01327">
    <property type="entry name" value="Pep_deformylase"/>
    <property type="match status" value="1"/>
</dbReference>
<dbReference type="PRINTS" id="PR01576">
    <property type="entry name" value="PDEFORMYLASE"/>
</dbReference>
<evidence type="ECO:0000256" key="6">
    <source>
        <dbReference type="HAMAP-Rule" id="MF_00163"/>
    </source>
</evidence>
<dbReference type="EC" id="3.5.1.88" evidence="6"/>
<proteinExistence type="inferred from homology"/>
<evidence type="ECO:0000256" key="1">
    <source>
        <dbReference type="ARBA" id="ARBA00010759"/>
    </source>
</evidence>
<gene>
    <name evidence="6 7" type="primary">def</name>
    <name evidence="7" type="ORF">H6H03_21375</name>
</gene>
<feature type="binding site" evidence="6">
    <location>
        <position position="99"/>
    </location>
    <ligand>
        <name>Fe cation</name>
        <dbReference type="ChEBI" id="CHEBI:24875"/>
    </ligand>
</feature>
<evidence type="ECO:0000256" key="5">
    <source>
        <dbReference type="ARBA" id="ARBA00023004"/>
    </source>
</evidence>
<keyword evidence="8" id="KW-1185">Reference proteome</keyword>
<comment type="cofactor">
    <cofactor evidence="6">
        <name>Fe(2+)</name>
        <dbReference type="ChEBI" id="CHEBI:29033"/>
    </cofactor>
    <text evidence="6">Binds 1 Fe(2+) ion.</text>
</comment>
<dbReference type="Proteomes" id="UP000637383">
    <property type="component" value="Unassembled WGS sequence"/>
</dbReference>
<comment type="caution">
    <text evidence="7">The sequence shown here is derived from an EMBL/GenBank/DDBJ whole genome shotgun (WGS) entry which is preliminary data.</text>
</comment>
<dbReference type="NCBIfam" id="NF001159">
    <property type="entry name" value="PRK00150.1-3"/>
    <property type="match status" value="1"/>
</dbReference>
<dbReference type="CDD" id="cd00487">
    <property type="entry name" value="Pep_deformylase"/>
    <property type="match status" value="1"/>
</dbReference>
<comment type="similarity">
    <text evidence="1 6">Belongs to the polypeptide deformylase family.</text>
</comment>
<feature type="binding site" evidence="6">
    <location>
        <position position="141"/>
    </location>
    <ligand>
        <name>Fe cation</name>
        <dbReference type="ChEBI" id="CHEBI:24875"/>
    </ligand>
</feature>
<sequence>MSEPIIQLGNPTLRQKAAWVDNIQDSGIQKLIDDLMATVAKANGVGIAAPQVAKSYRLFIVASRPNPRYPNAPEMEPTAMINPRIIAHSTEVVKDWEGCLSLPGIRGLVPRYKTIEVEYSDRQGNLQKQELSDFVARIFQHEYDHLDGIVFVDRLENTLDMITEQEYQQRVVNKT</sequence>
<dbReference type="RefSeq" id="WP_190957045.1">
    <property type="nucleotide sequence ID" value="NZ_JACJTU010000021.1"/>
</dbReference>
<evidence type="ECO:0000256" key="3">
    <source>
        <dbReference type="ARBA" id="ARBA00022801"/>
    </source>
</evidence>
<dbReference type="PANTHER" id="PTHR10458:SF21">
    <property type="entry name" value="PEPTIDE DEFORMYLASE"/>
    <property type="match status" value="1"/>
</dbReference>
<dbReference type="NCBIfam" id="TIGR00079">
    <property type="entry name" value="pept_deformyl"/>
    <property type="match status" value="1"/>
</dbReference>
<organism evidence="7 8">
    <name type="scientific">Nostoc paludosum FACHB-159</name>
    <dbReference type="NCBI Taxonomy" id="2692908"/>
    <lineage>
        <taxon>Bacteria</taxon>
        <taxon>Bacillati</taxon>
        <taxon>Cyanobacteriota</taxon>
        <taxon>Cyanophyceae</taxon>
        <taxon>Nostocales</taxon>
        <taxon>Nostocaceae</taxon>
        <taxon>Nostoc</taxon>
    </lineage>
</organism>
<evidence type="ECO:0000313" key="7">
    <source>
        <dbReference type="EMBL" id="MBD2736408.1"/>
    </source>
</evidence>
<comment type="catalytic activity">
    <reaction evidence="6">
        <text>N-terminal N-formyl-L-methionyl-[peptide] + H2O = N-terminal L-methionyl-[peptide] + formate</text>
        <dbReference type="Rhea" id="RHEA:24420"/>
        <dbReference type="Rhea" id="RHEA-COMP:10639"/>
        <dbReference type="Rhea" id="RHEA-COMP:10640"/>
        <dbReference type="ChEBI" id="CHEBI:15377"/>
        <dbReference type="ChEBI" id="CHEBI:15740"/>
        <dbReference type="ChEBI" id="CHEBI:49298"/>
        <dbReference type="ChEBI" id="CHEBI:64731"/>
        <dbReference type="EC" id="3.5.1.88"/>
    </reaction>
</comment>
<keyword evidence="5 6" id="KW-0408">Iron</keyword>
<dbReference type="EMBL" id="JACJTU010000021">
    <property type="protein sequence ID" value="MBD2736408.1"/>
    <property type="molecule type" value="Genomic_DNA"/>
</dbReference>
<name>A0ABR8KA80_9NOSO</name>
<feature type="active site" evidence="6">
    <location>
        <position position="142"/>
    </location>
</feature>
<keyword evidence="3 6" id="KW-0378">Hydrolase</keyword>
<dbReference type="GO" id="GO:0042586">
    <property type="term" value="F:peptide deformylase activity"/>
    <property type="evidence" value="ECO:0007669"/>
    <property type="project" value="UniProtKB-EC"/>
</dbReference>
<accession>A0ABR8KA80</accession>
<reference evidence="7 8" key="1">
    <citation type="journal article" date="2020" name="ISME J.">
        <title>Comparative genomics reveals insights into cyanobacterial evolution and habitat adaptation.</title>
        <authorList>
            <person name="Chen M.Y."/>
            <person name="Teng W.K."/>
            <person name="Zhao L."/>
            <person name="Hu C.X."/>
            <person name="Zhou Y.K."/>
            <person name="Han B.P."/>
            <person name="Song L.R."/>
            <person name="Shu W.S."/>
        </authorList>
    </citation>
    <scope>NUCLEOTIDE SEQUENCE [LARGE SCALE GENOMIC DNA]</scope>
    <source>
        <strain evidence="7 8">FACHB-159</strain>
    </source>
</reference>
<evidence type="ECO:0000256" key="4">
    <source>
        <dbReference type="ARBA" id="ARBA00022917"/>
    </source>
</evidence>
<dbReference type="SUPFAM" id="SSF56420">
    <property type="entry name" value="Peptide deformylase"/>
    <property type="match status" value="1"/>
</dbReference>
<evidence type="ECO:0000256" key="2">
    <source>
        <dbReference type="ARBA" id="ARBA00022723"/>
    </source>
</evidence>
<evidence type="ECO:0000313" key="8">
    <source>
        <dbReference type="Proteomes" id="UP000637383"/>
    </source>
</evidence>
<keyword evidence="4 6" id="KW-0648">Protein biosynthesis</keyword>
<dbReference type="PIRSF" id="PIRSF004749">
    <property type="entry name" value="Pep_def"/>
    <property type="match status" value="1"/>
</dbReference>
<dbReference type="Gene3D" id="3.90.45.10">
    <property type="entry name" value="Peptide deformylase"/>
    <property type="match status" value="1"/>
</dbReference>
<dbReference type="InterPro" id="IPR036821">
    <property type="entry name" value="Peptide_deformylase_sf"/>
</dbReference>
<protein>
    <recommendedName>
        <fullName evidence="6">Peptide deformylase</fullName>
        <shortName evidence="6">PDF</shortName>
        <ecNumber evidence="6">3.5.1.88</ecNumber>
    </recommendedName>
    <alternativeName>
        <fullName evidence="6">Polypeptide deformylase</fullName>
    </alternativeName>
</protein>
<dbReference type="InterPro" id="IPR023635">
    <property type="entry name" value="Peptide_deformylase"/>
</dbReference>
<keyword evidence="2 6" id="KW-0479">Metal-binding</keyword>
<comment type="function">
    <text evidence="6">Removes the formyl group from the N-terminal Met of newly synthesized proteins. Requires at least a dipeptide for an efficient rate of reaction. N-terminal L-methionine is a prerequisite for activity but the enzyme has broad specificity at other positions.</text>
</comment>
<dbReference type="PANTHER" id="PTHR10458">
    <property type="entry name" value="PEPTIDE DEFORMYLASE"/>
    <property type="match status" value="1"/>
</dbReference>
<dbReference type="HAMAP" id="MF_00163">
    <property type="entry name" value="Pep_deformylase"/>
    <property type="match status" value="1"/>
</dbReference>